<dbReference type="EMBL" id="JAYMFF010000002">
    <property type="protein sequence ID" value="MEC4174918.1"/>
    <property type="molecule type" value="Genomic_DNA"/>
</dbReference>
<protein>
    <recommendedName>
        <fullName evidence="3">CopG family transcriptional regulator</fullName>
    </recommendedName>
</protein>
<evidence type="ECO:0008006" key="3">
    <source>
        <dbReference type="Google" id="ProtNLM"/>
    </source>
</evidence>
<comment type="caution">
    <text evidence="1">The sequence shown here is derived from an EMBL/GenBank/DDBJ whole genome shotgun (WGS) entry which is preliminary data.</text>
</comment>
<keyword evidence="2" id="KW-1185">Reference proteome</keyword>
<evidence type="ECO:0000313" key="2">
    <source>
        <dbReference type="Proteomes" id="UP001349994"/>
    </source>
</evidence>
<accession>A0ABU6IEQ7</accession>
<evidence type="ECO:0000313" key="1">
    <source>
        <dbReference type="EMBL" id="MEC4174918.1"/>
    </source>
</evidence>
<name>A0ABU6IEQ7_9ACTN</name>
<organism evidence="1 2">
    <name type="scientific">Adlercreutzia wanghongyangiae</name>
    <dbReference type="NCBI Taxonomy" id="3111451"/>
    <lineage>
        <taxon>Bacteria</taxon>
        <taxon>Bacillati</taxon>
        <taxon>Actinomycetota</taxon>
        <taxon>Coriobacteriia</taxon>
        <taxon>Eggerthellales</taxon>
        <taxon>Eggerthellaceae</taxon>
        <taxon>Adlercreutzia</taxon>
    </lineage>
</organism>
<proteinExistence type="predicted"/>
<gene>
    <name evidence="1" type="ORF">VIN30_00440</name>
</gene>
<sequence length="88" mass="9748">MAVTTQNGSVVSEARLEEMAHMFEHGEWPEGSTRVVRGRPLKLGEELVSVTFKIPASELSAMDARVKSEGISRSDYLRRLVGRDLAFA</sequence>
<dbReference type="RefSeq" id="WP_338208383.1">
    <property type="nucleotide sequence ID" value="NZ_JAYMFF010000002.1"/>
</dbReference>
<dbReference type="Proteomes" id="UP001349994">
    <property type="component" value="Unassembled WGS sequence"/>
</dbReference>
<reference evidence="1 2" key="1">
    <citation type="submission" date="2024-01" db="EMBL/GenBank/DDBJ databases">
        <title>novel species in genus Adlercreutzia.</title>
        <authorList>
            <person name="Liu X."/>
        </authorList>
    </citation>
    <scope>NUCLEOTIDE SEQUENCE [LARGE SCALE GENOMIC DNA]</scope>
    <source>
        <strain evidence="1 2">R7</strain>
    </source>
</reference>